<feature type="non-terminal residue" evidence="2">
    <location>
        <position position="1"/>
    </location>
</feature>
<evidence type="ECO:0000259" key="1">
    <source>
        <dbReference type="Pfam" id="PF23237"/>
    </source>
</evidence>
<dbReference type="Proteomes" id="UP001252186">
    <property type="component" value="Unassembled WGS sequence"/>
</dbReference>
<feature type="domain" description="HYR-like" evidence="1">
    <location>
        <begin position="137"/>
        <end position="206"/>
    </location>
</feature>
<feature type="domain" description="HYR-like" evidence="1">
    <location>
        <begin position="213"/>
        <end position="247"/>
    </location>
</feature>
<proteinExistence type="predicted"/>
<feature type="non-terminal residue" evidence="2">
    <location>
        <position position="249"/>
    </location>
</feature>
<comment type="caution">
    <text evidence="2">The sequence shown here is derived from an EMBL/GenBank/DDBJ whole genome shotgun (WGS) entry which is preliminary data.</text>
</comment>
<evidence type="ECO:0000313" key="3">
    <source>
        <dbReference type="Proteomes" id="UP001252186"/>
    </source>
</evidence>
<name>A0ABU2Y954_9FLAO</name>
<gene>
    <name evidence="2" type="ORF">RM519_13945</name>
</gene>
<evidence type="ECO:0000313" key="2">
    <source>
        <dbReference type="EMBL" id="MDT0554355.1"/>
    </source>
</evidence>
<protein>
    <recommendedName>
        <fullName evidence="1">HYR-like domain-containing protein</fullName>
    </recommendedName>
</protein>
<keyword evidence="3" id="KW-1185">Reference proteome</keyword>
<dbReference type="InterPro" id="IPR057078">
    <property type="entry name" value="HYR-4C"/>
</dbReference>
<dbReference type="EMBL" id="JAVRHV010000025">
    <property type="protein sequence ID" value="MDT0554355.1"/>
    <property type="molecule type" value="Genomic_DNA"/>
</dbReference>
<dbReference type="Pfam" id="PF23237">
    <property type="entry name" value="HYR_4C"/>
    <property type="match status" value="4"/>
</dbReference>
<feature type="domain" description="HYR-like" evidence="1">
    <location>
        <begin position="2"/>
        <end position="54"/>
    </location>
</feature>
<reference evidence="2 3" key="1">
    <citation type="submission" date="2023-09" db="EMBL/GenBank/DDBJ databases">
        <authorList>
            <person name="Rey-Velasco X."/>
        </authorList>
    </citation>
    <scope>NUCLEOTIDE SEQUENCE [LARGE SCALE GENOMIC DNA]</scope>
    <source>
        <strain evidence="2 3">P050</strain>
    </source>
</reference>
<feature type="domain" description="HYR-like" evidence="1">
    <location>
        <begin position="60"/>
        <end position="130"/>
    </location>
</feature>
<dbReference type="RefSeq" id="WP_311594440.1">
    <property type="nucleotide sequence ID" value="NZ_JAVRHV010000025.1"/>
</dbReference>
<sequence length="249" mass="26128">TVPTPPSVNDANGNEVIPVMTEGLDPDCEGQKIYTFTYTDCAQNTGEWLYTYSIDVVTAPTVPVDGGSTVECLSDAVEPIAPVVTDVCGNEITPVITENADPVCEGDKVYTFTYTDCAGNVSVYTYTYTIDVVTSPVVPANASSTVECLVDAVQPTAPVVTDVCGNGITPVITENADPVCEGDKIYTFTYTDCANNISVYTYTYTIDVLTAPVVPANASSTVECLVDAVQPTAPVVTDVCGNGIIPVIT</sequence>
<accession>A0ABU2Y954</accession>
<organism evidence="2 3">
    <name type="scientific">Urechidicola vernalis</name>
    <dbReference type="NCBI Taxonomy" id="3075600"/>
    <lineage>
        <taxon>Bacteria</taxon>
        <taxon>Pseudomonadati</taxon>
        <taxon>Bacteroidota</taxon>
        <taxon>Flavobacteriia</taxon>
        <taxon>Flavobacteriales</taxon>
        <taxon>Flavobacteriaceae</taxon>
        <taxon>Urechidicola</taxon>
    </lineage>
</organism>